<dbReference type="PROSITE" id="PS50231">
    <property type="entry name" value="RICIN_B_LECTIN"/>
    <property type="match status" value="1"/>
</dbReference>
<evidence type="ECO:0000259" key="1">
    <source>
        <dbReference type="Pfam" id="PF14200"/>
    </source>
</evidence>
<keyword evidence="3" id="KW-1185">Reference proteome</keyword>
<gene>
    <name evidence="2" type="ORF">ACFO0C_28775</name>
</gene>
<accession>A0ABV8IYP4</accession>
<dbReference type="Gene3D" id="2.80.10.50">
    <property type="match status" value="2"/>
</dbReference>
<feature type="domain" description="Ricin B lectin" evidence="1">
    <location>
        <begin position="4"/>
        <end position="89"/>
    </location>
</feature>
<protein>
    <submittedName>
        <fullName evidence="2">RICIN domain-containing protein</fullName>
    </submittedName>
</protein>
<organism evidence="2 3">
    <name type="scientific">Actinoplanes subglobosus</name>
    <dbReference type="NCBI Taxonomy" id="1547892"/>
    <lineage>
        <taxon>Bacteria</taxon>
        <taxon>Bacillati</taxon>
        <taxon>Actinomycetota</taxon>
        <taxon>Actinomycetes</taxon>
        <taxon>Micromonosporales</taxon>
        <taxon>Micromonosporaceae</taxon>
        <taxon>Actinoplanes</taxon>
    </lineage>
</organism>
<dbReference type="SUPFAM" id="SSF50370">
    <property type="entry name" value="Ricin B-like lectins"/>
    <property type="match status" value="1"/>
</dbReference>
<sequence length="107" mass="11756">MDHRWELVDNGDGWFRIRNLNSGEVLGVAGMSTADSAQVVQYADNGTAHHLWLPVDAGDGNYKPVSRHSGKLLAVDSMSTADSANVQQYRDNGTNDQQWQLRASVGR</sequence>
<proteinExistence type="predicted"/>
<evidence type="ECO:0000313" key="2">
    <source>
        <dbReference type="EMBL" id="MFC4068945.1"/>
    </source>
</evidence>
<dbReference type="EMBL" id="JBHSBL010000019">
    <property type="protein sequence ID" value="MFC4068945.1"/>
    <property type="molecule type" value="Genomic_DNA"/>
</dbReference>
<dbReference type="RefSeq" id="WP_378069827.1">
    <property type="nucleotide sequence ID" value="NZ_JBHSBL010000019.1"/>
</dbReference>
<dbReference type="InterPro" id="IPR035992">
    <property type="entry name" value="Ricin_B-like_lectins"/>
</dbReference>
<evidence type="ECO:0000313" key="3">
    <source>
        <dbReference type="Proteomes" id="UP001595867"/>
    </source>
</evidence>
<name>A0ABV8IYP4_9ACTN</name>
<comment type="caution">
    <text evidence="2">The sequence shown here is derived from an EMBL/GenBank/DDBJ whole genome shotgun (WGS) entry which is preliminary data.</text>
</comment>
<dbReference type="Pfam" id="PF14200">
    <property type="entry name" value="RicinB_lectin_2"/>
    <property type="match status" value="1"/>
</dbReference>
<dbReference type="InterPro" id="IPR000772">
    <property type="entry name" value="Ricin_B_lectin"/>
</dbReference>
<reference evidence="3" key="1">
    <citation type="journal article" date="2019" name="Int. J. Syst. Evol. Microbiol.">
        <title>The Global Catalogue of Microorganisms (GCM) 10K type strain sequencing project: providing services to taxonomists for standard genome sequencing and annotation.</title>
        <authorList>
            <consortium name="The Broad Institute Genomics Platform"/>
            <consortium name="The Broad Institute Genome Sequencing Center for Infectious Disease"/>
            <person name="Wu L."/>
            <person name="Ma J."/>
        </authorList>
    </citation>
    <scope>NUCLEOTIDE SEQUENCE [LARGE SCALE GENOMIC DNA]</scope>
    <source>
        <strain evidence="3">TBRC 5832</strain>
    </source>
</reference>
<dbReference type="Proteomes" id="UP001595867">
    <property type="component" value="Unassembled WGS sequence"/>
</dbReference>